<reference evidence="10" key="1">
    <citation type="submission" date="2022-03" db="EMBL/GenBank/DDBJ databases">
        <authorList>
            <person name="Sayadi A."/>
        </authorList>
    </citation>
    <scope>NUCLEOTIDE SEQUENCE</scope>
</reference>
<evidence type="ECO:0000256" key="8">
    <source>
        <dbReference type="PIRSR" id="PIRSR602401-1"/>
    </source>
</evidence>
<dbReference type="InterPro" id="IPR002401">
    <property type="entry name" value="Cyt_P450_E_grp-I"/>
</dbReference>
<evidence type="ECO:0008006" key="12">
    <source>
        <dbReference type="Google" id="ProtNLM"/>
    </source>
</evidence>
<dbReference type="AlphaFoldDB" id="A0A9P0K3S6"/>
<keyword evidence="6 8" id="KW-0408">Iron</keyword>
<dbReference type="GO" id="GO:0004497">
    <property type="term" value="F:monooxygenase activity"/>
    <property type="evidence" value="ECO:0007669"/>
    <property type="project" value="UniProtKB-KW"/>
</dbReference>
<evidence type="ECO:0000256" key="5">
    <source>
        <dbReference type="ARBA" id="ARBA00023002"/>
    </source>
</evidence>
<evidence type="ECO:0000256" key="1">
    <source>
        <dbReference type="ARBA" id="ARBA00001971"/>
    </source>
</evidence>
<dbReference type="PANTHER" id="PTHR24291">
    <property type="entry name" value="CYTOCHROME P450 FAMILY 4"/>
    <property type="match status" value="1"/>
</dbReference>
<comment type="similarity">
    <text evidence="2 9">Belongs to the cytochrome P450 family.</text>
</comment>
<protein>
    <recommendedName>
        <fullName evidence="12">Cytochrome P450</fullName>
    </recommendedName>
</protein>
<keyword evidence="3 8" id="KW-0349">Heme</keyword>
<comment type="caution">
    <text evidence="10">The sequence shown here is derived from an EMBL/GenBank/DDBJ whole genome shotgun (WGS) entry which is preliminary data.</text>
</comment>
<dbReference type="InterPro" id="IPR036396">
    <property type="entry name" value="Cyt_P450_sf"/>
</dbReference>
<keyword evidence="11" id="KW-1185">Reference proteome</keyword>
<dbReference type="EMBL" id="CAKOFQ010006720">
    <property type="protein sequence ID" value="CAH1964884.1"/>
    <property type="molecule type" value="Genomic_DNA"/>
</dbReference>
<dbReference type="PANTHER" id="PTHR24291:SF187">
    <property type="entry name" value="CYTOCHROME P450 4AE1-RELATED"/>
    <property type="match status" value="1"/>
</dbReference>
<dbReference type="InterPro" id="IPR017972">
    <property type="entry name" value="Cyt_P450_CS"/>
</dbReference>
<dbReference type="PRINTS" id="PR00463">
    <property type="entry name" value="EP450I"/>
</dbReference>
<dbReference type="InterPro" id="IPR001128">
    <property type="entry name" value="Cyt_P450"/>
</dbReference>
<evidence type="ECO:0000256" key="6">
    <source>
        <dbReference type="ARBA" id="ARBA00023004"/>
    </source>
</evidence>
<name>A0A9P0K3S6_ACAOB</name>
<dbReference type="GO" id="GO:0020037">
    <property type="term" value="F:heme binding"/>
    <property type="evidence" value="ECO:0007669"/>
    <property type="project" value="InterPro"/>
</dbReference>
<dbReference type="Gene3D" id="1.10.630.10">
    <property type="entry name" value="Cytochrome P450"/>
    <property type="match status" value="1"/>
</dbReference>
<dbReference type="PROSITE" id="PS00086">
    <property type="entry name" value="CYTOCHROME_P450"/>
    <property type="match status" value="1"/>
</dbReference>
<dbReference type="InterPro" id="IPR050196">
    <property type="entry name" value="Cytochrome_P450_Monoox"/>
</dbReference>
<proteinExistence type="inferred from homology"/>
<dbReference type="GO" id="GO:0005506">
    <property type="term" value="F:iron ion binding"/>
    <property type="evidence" value="ECO:0007669"/>
    <property type="project" value="InterPro"/>
</dbReference>
<dbReference type="PRINTS" id="PR00385">
    <property type="entry name" value="P450"/>
</dbReference>
<keyword evidence="5 9" id="KW-0560">Oxidoreductase</keyword>
<keyword evidence="4 8" id="KW-0479">Metal-binding</keyword>
<keyword evidence="7 9" id="KW-0503">Monooxygenase</keyword>
<evidence type="ECO:0000256" key="3">
    <source>
        <dbReference type="ARBA" id="ARBA00022617"/>
    </source>
</evidence>
<evidence type="ECO:0000256" key="2">
    <source>
        <dbReference type="ARBA" id="ARBA00010617"/>
    </source>
</evidence>
<comment type="cofactor">
    <cofactor evidence="1 8">
        <name>heme</name>
        <dbReference type="ChEBI" id="CHEBI:30413"/>
    </cofactor>
</comment>
<dbReference type="Pfam" id="PF00067">
    <property type="entry name" value="p450"/>
    <property type="match status" value="1"/>
</dbReference>
<evidence type="ECO:0000256" key="7">
    <source>
        <dbReference type="ARBA" id="ARBA00023033"/>
    </source>
</evidence>
<dbReference type="SUPFAM" id="SSF48264">
    <property type="entry name" value="Cytochrome P450"/>
    <property type="match status" value="1"/>
</dbReference>
<evidence type="ECO:0000313" key="10">
    <source>
        <dbReference type="EMBL" id="CAH1964884.1"/>
    </source>
</evidence>
<sequence>MAVELRAQDFEDSDYVQHVKTMCRIIQDRPLSIFKSNDLFYPLFPDYYIERRAVKYLHNVTYNVIDSRMAAQKDTHGFREEYDELGKKKRMPFLDILLQSEIDGKSLSRDDIREEVDTFMFEGHDTTASAISFALFLLSNHQDVQERALEEQKLIFEDDLHQTISFEDLHEMKYLECVIKETLRLYPSVAAYARRTTNEIIYKGHVIPRGINIAIFAYGILRDPEFYENPDNFDPGRFELNDGKKPYAYIPFSAGPRNCIGQKFAILEMKVILSKVLRRFQLLPTSPLHQIILSAEAVLKSKNGIKLKLVMRK</sequence>
<gene>
    <name evidence="10" type="ORF">ACAOBT_LOCUS6057</name>
</gene>
<feature type="binding site" description="axial binding residue" evidence="8">
    <location>
        <position position="259"/>
    </location>
    <ligand>
        <name>heme</name>
        <dbReference type="ChEBI" id="CHEBI:30413"/>
    </ligand>
    <ligandPart>
        <name>Fe</name>
        <dbReference type="ChEBI" id="CHEBI:18248"/>
    </ligandPart>
</feature>
<dbReference type="Proteomes" id="UP001152888">
    <property type="component" value="Unassembled WGS sequence"/>
</dbReference>
<evidence type="ECO:0000256" key="9">
    <source>
        <dbReference type="RuleBase" id="RU000461"/>
    </source>
</evidence>
<dbReference type="GO" id="GO:0016705">
    <property type="term" value="F:oxidoreductase activity, acting on paired donors, with incorporation or reduction of molecular oxygen"/>
    <property type="evidence" value="ECO:0007669"/>
    <property type="project" value="InterPro"/>
</dbReference>
<evidence type="ECO:0000313" key="11">
    <source>
        <dbReference type="Proteomes" id="UP001152888"/>
    </source>
</evidence>
<dbReference type="OrthoDB" id="1470350at2759"/>
<accession>A0A9P0K3S6</accession>
<evidence type="ECO:0000256" key="4">
    <source>
        <dbReference type="ARBA" id="ARBA00022723"/>
    </source>
</evidence>
<organism evidence="10 11">
    <name type="scientific">Acanthoscelides obtectus</name>
    <name type="common">Bean weevil</name>
    <name type="synonym">Bruchus obtectus</name>
    <dbReference type="NCBI Taxonomy" id="200917"/>
    <lineage>
        <taxon>Eukaryota</taxon>
        <taxon>Metazoa</taxon>
        <taxon>Ecdysozoa</taxon>
        <taxon>Arthropoda</taxon>
        <taxon>Hexapoda</taxon>
        <taxon>Insecta</taxon>
        <taxon>Pterygota</taxon>
        <taxon>Neoptera</taxon>
        <taxon>Endopterygota</taxon>
        <taxon>Coleoptera</taxon>
        <taxon>Polyphaga</taxon>
        <taxon>Cucujiformia</taxon>
        <taxon>Chrysomeloidea</taxon>
        <taxon>Chrysomelidae</taxon>
        <taxon>Bruchinae</taxon>
        <taxon>Bruchini</taxon>
        <taxon>Acanthoscelides</taxon>
    </lineage>
</organism>